<dbReference type="Proteomes" id="UP001362899">
    <property type="component" value="Unassembled WGS sequence"/>
</dbReference>
<feature type="transmembrane region" description="Helical" evidence="6">
    <location>
        <begin position="374"/>
        <end position="396"/>
    </location>
</feature>
<keyword evidence="3 6" id="KW-1133">Transmembrane helix</keyword>
<dbReference type="InterPro" id="IPR020846">
    <property type="entry name" value="MFS_dom"/>
</dbReference>
<feature type="transmembrane region" description="Helical" evidence="6">
    <location>
        <begin position="45"/>
        <end position="65"/>
    </location>
</feature>
<dbReference type="Pfam" id="PF07690">
    <property type="entry name" value="MFS_1"/>
    <property type="match status" value="1"/>
</dbReference>
<evidence type="ECO:0000256" key="1">
    <source>
        <dbReference type="ARBA" id="ARBA00004141"/>
    </source>
</evidence>
<feature type="transmembrane region" description="Helical" evidence="6">
    <location>
        <begin position="208"/>
        <end position="226"/>
    </location>
</feature>
<evidence type="ECO:0000256" key="5">
    <source>
        <dbReference type="SAM" id="MobiDB-lite"/>
    </source>
</evidence>
<gene>
    <name evidence="8" type="ORF">DASB73_034230</name>
</gene>
<dbReference type="AlphaFoldDB" id="A0AAV5RLZ8"/>
<dbReference type="InterPro" id="IPR011701">
    <property type="entry name" value="MFS"/>
</dbReference>
<dbReference type="PROSITE" id="PS50850">
    <property type="entry name" value="MFS"/>
    <property type="match status" value="1"/>
</dbReference>
<dbReference type="EMBL" id="BTGC01000008">
    <property type="protein sequence ID" value="GMM52460.1"/>
    <property type="molecule type" value="Genomic_DNA"/>
</dbReference>
<evidence type="ECO:0000256" key="6">
    <source>
        <dbReference type="SAM" id="Phobius"/>
    </source>
</evidence>
<feature type="transmembrane region" description="Helical" evidence="6">
    <location>
        <begin position="141"/>
        <end position="159"/>
    </location>
</feature>
<dbReference type="PANTHER" id="PTHR42718">
    <property type="entry name" value="MAJOR FACILITATOR SUPERFAMILY MULTIDRUG TRANSPORTER MFSC"/>
    <property type="match status" value="1"/>
</dbReference>
<comment type="subcellular location">
    <subcellularLocation>
        <location evidence="1">Membrane</location>
        <topology evidence="1">Multi-pass membrane protein</topology>
    </subcellularLocation>
</comment>
<dbReference type="GO" id="GO:0022857">
    <property type="term" value="F:transmembrane transporter activity"/>
    <property type="evidence" value="ECO:0007669"/>
    <property type="project" value="InterPro"/>
</dbReference>
<feature type="domain" description="Major facilitator superfamily (MFS) profile" evidence="7">
    <location>
        <begin position="1"/>
        <end position="438"/>
    </location>
</feature>
<keyword evidence="9" id="KW-1185">Reference proteome</keyword>
<feature type="transmembrane region" description="Helical" evidence="6">
    <location>
        <begin position="179"/>
        <end position="196"/>
    </location>
</feature>
<feature type="transmembrane region" description="Helical" evidence="6">
    <location>
        <begin position="16"/>
        <end position="33"/>
    </location>
</feature>
<evidence type="ECO:0000256" key="2">
    <source>
        <dbReference type="ARBA" id="ARBA00022692"/>
    </source>
</evidence>
<feature type="compositionally biased region" description="Polar residues" evidence="5">
    <location>
        <begin position="468"/>
        <end position="483"/>
    </location>
</feature>
<feature type="transmembrane region" description="Helical" evidence="6">
    <location>
        <begin position="246"/>
        <end position="268"/>
    </location>
</feature>
<dbReference type="GO" id="GO:0016020">
    <property type="term" value="C:membrane"/>
    <property type="evidence" value="ECO:0007669"/>
    <property type="project" value="UniProtKB-SubCell"/>
</dbReference>
<accession>A0AAV5RLZ8</accession>
<evidence type="ECO:0000256" key="3">
    <source>
        <dbReference type="ARBA" id="ARBA00022989"/>
    </source>
</evidence>
<reference evidence="8 9" key="1">
    <citation type="journal article" date="2023" name="Elife">
        <title>Identification of key yeast species and microbe-microbe interactions impacting larval growth of Drosophila in the wild.</title>
        <authorList>
            <person name="Mure A."/>
            <person name="Sugiura Y."/>
            <person name="Maeda R."/>
            <person name="Honda K."/>
            <person name="Sakurai N."/>
            <person name="Takahashi Y."/>
            <person name="Watada M."/>
            <person name="Katoh T."/>
            <person name="Gotoh A."/>
            <person name="Gotoh Y."/>
            <person name="Taniguchi I."/>
            <person name="Nakamura K."/>
            <person name="Hayashi T."/>
            <person name="Katayama T."/>
            <person name="Uemura T."/>
            <person name="Hattori Y."/>
        </authorList>
    </citation>
    <scope>NUCLEOTIDE SEQUENCE [LARGE SCALE GENOMIC DNA]</scope>
    <source>
        <strain evidence="8 9">SB-73</strain>
    </source>
</reference>
<evidence type="ECO:0000313" key="8">
    <source>
        <dbReference type="EMBL" id="GMM52460.1"/>
    </source>
</evidence>
<keyword evidence="4 6" id="KW-0472">Membrane</keyword>
<evidence type="ECO:0000259" key="7">
    <source>
        <dbReference type="PROSITE" id="PS50850"/>
    </source>
</evidence>
<dbReference type="InterPro" id="IPR036259">
    <property type="entry name" value="MFS_trans_sf"/>
</dbReference>
<comment type="caution">
    <text evidence="8">The sequence shown here is derived from an EMBL/GenBank/DDBJ whole genome shotgun (WGS) entry which is preliminary data.</text>
</comment>
<keyword evidence="2 6" id="KW-0812">Transmembrane</keyword>
<evidence type="ECO:0000313" key="9">
    <source>
        <dbReference type="Proteomes" id="UP001362899"/>
    </source>
</evidence>
<feature type="region of interest" description="Disordered" evidence="5">
    <location>
        <begin position="464"/>
        <end position="483"/>
    </location>
</feature>
<name>A0AAV5RLZ8_STABA</name>
<feature type="transmembrane region" description="Helical" evidence="6">
    <location>
        <begin position="71"/>
        <end position="97"/>
    </location>
</feature>
<protein>
    <recommendedName>
        <fullName evidence="7">Major facilitator superfamily (MFS) profile domain-containing protein</fullName>
    </recommendedName>
</protein>
<feature type="transmembrane region" description="Helical" evidence="6">
    <location>
        <begin position="416"/>
        <end position="434"/>
    </location>
</feature>
<dbReference type="Gene3D" id="1.20.1250.20">
    <property type="entry name" value="MFS general substrate transporter like domains"/>
    <property type="match status" value="1"/>
</dbReference>
<organism evidence="8 9">
    <name type="scientific">Starmerella bacillaris</name>
    <name type="common">Yeast</name>
    <name type="synonym">Candida zemplinina</name>
    <dbReference type="NCBI Taxonomy" id="1247836"/>
    <lineage>
        <taxon>Eukaryota</taxon>
        <taxon>Fungi</taxon>
        <taxon>Dikarya</taxon>
        <taxon>Ascomycota</taxon>
        <taxon>Saccharomycotina</taxon>
        <taxon>Dipodascomycetes</taxon>
        <taxon>Dipodascales</taxon>
        <taxon>Trichomonascaceae</taxon>
        <taxon>Starmerella</taxon>
    </lineage>
</organism>
<sequence length="483" mass="52968">MNQLQEDFNAPDTMKPWFMASFGLAIGTVILISGRLGDVYGIKNILLGGYVWTIIWSLLSGISYYDRQDGAAMYICCRAFQGAGMAFVLPNILGAAGRVFTPQTLRKKLVFGFIGLSAPLGGWLGVFMSGVIAVRTDRWDWNYYAFAIFAFVGCAITYISFPEIHVIRQDDGSRQHVDWMGGFLGITSLTLFNFSWNQAPVVGWQSAYIIVLLIIGFVMFFGFVYWELKVAKNPLIPPAILENPKLVATLSTIFLGWGAFGINLYHTYTMYQDFRHYSPFAAGAGLSPAPPMGLLAAISCSLLIGPRTVELILVGSMLAFTGASIILCTTTVHESYFRNTFGAWILGPFGMDWSFPAGSILLSEELPPHLQGMAGSLVSIMMNYGISIMLGVAGTIEVELLKQRPEDTYRAWRGAEYYAVGISGLATVIALVSGRKAIWAYITGKEVPMPEVYDEEKHELVRAPTKVSLASSPTPKSISSLES</sequence>
<dbReference type="PANTHER" id="PTHR42718:SF14">
    <property type="entry name" value="AMINOTRIAZOLE RESISTANCE PROTEIN"/>
    <property type="match status" value="1"/>
</dbReference>
<feature type="transmembrane region" description="Helical" evidence="6">
    <location>
        <begin position="344"/>
        <end position="362"/>
    </location>
</feature>
<dbReference type="SUPFAM" id="SSF103473">
    <property type="entry name" value="MFS general substrate transporter"/>
    <property type="match status" value="2"/>
</dbReference>
<evidence type="ECO:0000256" key="4">
    <source>
        <dbReference type="ARBA" id="ARBA00023136"/>
    </source>
</evidence>
<feature type="transmembrane region" description="Helical" evidence="6">
    <location>
        <begin position="280"/>
        <end position="304"/>
    </location>
</feature>
<proteinExistence type="predicted"/>
<dbReference type="Gene3D" id="1.20.1720.10">
    <property type="entry name" value="Multidrug resistance protein D"/>
    <property type="match status" value="1"/>
</dbReference>
<feature type="transmembrane region" description="Helical" evidence="6">
    <location>
        <begin position="109"/>
        <end position="135"/>
    </location>
</feature>
<feature type="transmembrane region" description="Helical" evidence="6">
    <location>
        <begin position="311"/>
        <end position="332"/>
    </location>
</feature>